<dbReference type="GO" id="GO:0003955">
    <property type="term" value="F:NAD(P)H dehydrogenase (quinone) activity"/>
    <property type="evidence" value="ECO:0007669"/>
    <property type="project" value="TreeGrafter"/>
</dbReference>
<dbReference type="Gene3D" id="3.40.50.360">
    <property type="match status" value="1"/>
</dbReference>
<dbReference type="GO" id="GO:0010181">
    <property type="term" value="F:FMN binding"/>
    <property type="evidence" value="ECO:0007669"/>
    <property type="project" value="InterPro"/>
</dbReference>
<gene>
    <name evidence="4" type="ORF">HRI_004564200</name>
</gene>
<organism evidence="4 5">
    <name type="scientific">Hibiscus trionum</name>
    <name type="common">Flower of an hour</name>
    <dbReference type="NCBI Taxonomy" id="183268"/>
    <lineage>
        <taxon>Eukaryota</taxon>
        <taxon>Viridiplantae</taxon>
        <taxon>Streptophyta</taxon>
        <taxon>Embryophyta</taxon>
        <taxon>Tracheophyta</taxon>
        <taxon>Spermatophyta</taxon>
        <taxon>Magnoliopsida</taxon>
        <taxon>eudicotyledons</taxon>
        <taxon>Gunneridae</taxon>
        <taxon>Pentapetalae</taxon>
        <taxon>rosids</taxon>
        <taxon>malvids</taxon>
        <taxon>Malvales</taxon>
        <taxon>Malvaceae</taxon>
        <taxon>Malvoideae</taxon>
        <taxon>Hibiscus</taxon>
    </lineage>
</organism>
<evidence type="ECO:0000256" key="2">
    <source>
        <dbReference type="SAM" id="MobiDB-lite"/>
    </source>
</evidence>
<protein>
    <recommendedName>
        <fullName evidence="3">Flavodoxin-like domain-containing protein</fullName>
    </recommendedName>
</protein>
<dbReference type="EMBL" id="BSYR01000053">
    <property type="protein sequence ID" value="GMJ08950.1"/>
    <property type="molecule type" value="Genomic_DNA"/>
</dbReference>
<sequence>MGKGGGCVPSKKEHSSSAEDASRRRRPCATTTTNSHIVASDEDIYEIPIAMVNLTNTESTLKLFIVFYSMYGNVEKLAKWMKKGVDGVEGVEAVLFRVPEILPAYVLELMKVLPKDLEISATKLAEADGFLFRFSTRCGCMVAYMKVFFDSTGQLWKEETLAEKLAGFFVSIGTQGGGQETTT</sequence>
<dbReference type="PANTHER" id="PTHR30546">
    <property type="entry name" value="FLAVODOXIN-RELATED PROTEIN WRBA-RELATED"/>
    <property type="match status" value="1"/>
</dbReference>
<comment type="similarity">
    <text evidence="1">Belongs to the WrbA family.</text>
</comment>
<evidence type="ECO:0000256" key="1">
    <source>
        <dbReference type="ARBA" id="ARBA00006961"/>
    </source>
</evidence>
<dbReference type="Proteomes" id="UP001165190">
    <property type="component" value="Unassembled WGS sequence"/>
</dbReference>
<dbReference type="SUPFAM" id="SSF52218">
    <property type="entry name" value="Flavoproteins"/>
    <property type="match status" value="1"/>
</dbReference>
<comment type="caution">
    <text evidence="4">The sequence shown here is derived from an EMBL/GenBank/DDBJ whole genome shotgun (WGS) entry which is preliminary data.</text>
</comment>
<reference evidence="4" key="1">
    <citation type="submission" date="2023-05" db="EMBL/GenBank/DDBJ databases">
        <title>Genome and transcriptome analyses reveal genes involved in the formation of fine ridges on petal epidermal cells in Hibiscus trionum.</title>
        <authorList>
            <person name="Koshimizu S."/>
            <person name="Masuda S."/>
            <person name="Ishii T."/>
            <person name="Shirasu K."/>
            <person name="Hoshino A."/>
            <person name="Arita M."/>
        </authorList>
    </citation>
    <scope>NUCLEOTIDE SEQUENCE</scope>
    <source>
        <strain evidence="4">Hamamatsu line</strain>
    </source>
</reference>
<dbReference type="Pfam" id="PF00258">
    <property type="entry name" value="Flavodoxin_1"/>
    <property type="match status" value="1"/>
</dbReference>
<evidence type="ECO:0000313" key="4">
    <source>
        <dbReference type="EMBL" id="GMJ08950.1"/>
    </source>
</evidence>
<dbReference type="GO" id="GO:0016020">
    <property type="term" value="C:membrane"/>
    <property type="evidence" value="ECO:0007669"/>
    <property type="project" value="TreeGrafter"/>
</dbReference>
<dbReference type="PANTHER" id="PTHR30546:SF3">
    <property type="entry name" value="NAD(P)H DEHYDROGENASE (QUINONE) FQR1-LIKE 2-RELATED"/>
    <property type="match status" value="1"/>
</dbReference>
<feature type="domain" description="Flavodoxin-like" evidence="3">
    <location>
        <begin position="63"/>
        <end position="183"/>
    </location>
</feature>
<dbReference type="InterPro" id="IPR008254">
    <property type="entry name" value="Flavodoxin/NO_synth"/>
</dbReference>
<feature type="region of interest" description="Disordered" evidence="2">
    <location>
        <begin position="1"/>
        <end position="33"/>
    </location>
</feature>
<name>A0A9W7MRM8_HIBTR</name>
<accession>A0A9W7MRM8</accession>
<dbReference type="AlphaFoldDB" id="A0A9W7MRM8"/>
<proteinExistence type="inferred from homology"/>
<keyword evidence="5" id="KW-1185">Reference proteome</keyword>
<evidence type="ECO:0000259" key="3">
    <source>
        <dbReference type="PROSITE" id="PS50902"/>
    </source>
</evidence>
<evidence type="ECO:0000313" key="5">
    <source>
        <dbReference type="Proteomes" id="UP001165190"/>
    </source>
</evidence>
<dbReference type="OrthoDB" id="504689at2759"/>
<feature type="compositionally biased region" description="Basic and acidic residues" evidence="2">
    <location>
        <begin position="10"/>
        <end position="22"/>
    </location>
</feature>
<dbReference type="PROSITE" id="PS50902">
    <property type="entry name" value="FLAVODOXIN_LIKE"/>
    <property type="match status" value="1"/>
</dbReference>
<dbReference type="InterPro" id="IPR029039">
    <property type="entry name" value="Flavoprotein-like_sf"/>
</dbReference>